<evidence type="ECO:0008006" key="4">
    <source>
        <dbReference type="Google" id="ProtNLM"/>
    </source>
</evidence>
<keyword evidence="1" id="KW-1133">Transmembrane helix</keyword>
<dbReference type="OrthoDB" id="21325at2"/>
<feature type="transmembrane region" description="Helical" evidence="1">
    <location>
        <begin position="226"/>
        <end position="242"/>
    </location>
</feature>
<feature type="transmembrane region" description="Helical" evidence="1">
    <location>
        <begin position="144"/>
        <end position="161"/>
    </location>
</feature>
<feature type="transmembrane region" description="Helical" evidence="1">
    <location>
        <begin position="197"/>
        <end position="214"/>
    </location>
</feature>
<keyword evidence="1" id="KW-0472">Membrane</keyword>
<name>A0A1G9PME8_9BACI</name>
<keyword evidence="3" id="KW-1185">Reference proteome</keyword>
<dbReference type="RefSeq" id="WP_074598127.1">
    <property type="nucleotide sequence ID" value="NZ_FNHF01000001.1"/>
</dbReference>
<feature type="transmembrane region" description="Helical" evidence="1">
    <location>
        <begin position="111"/>
        <end position="132"/>
    </location>
</feature>
<evidence type="ECO:0000313" key="3">
    <source>
        <dbReference type="Proteomes" id="UP000182347"/>
    </source>
</evidence>
<accession>A0A1G9PME8</accession>
<feature type="transmembrane region" description="Helical" evidence="1">
    <location>
        <begin position="6"/>
        <end position="26"/>
    </location>
</feature>
<dbReference type="EMBL" id="FNHF01000001">
    <property type="protein sequence ID" value="SDL99397.1"/>
    <property type="molecule type" value="Genomic_DNA"/>
</dbReference>
<reference evidence="3" key="1">
    <citation type="submission" date="2016-10" db="EMBL/GenBank/DDBJ databases">
        <authorList>
            <person name="Varghese N."/>
            <person name="Submissions S."/>
        </authorList>
    </citation>
    <scope>NUCLEOTIDE SEQUENCE [LARGE SCALE GENOMIC DNA]</scope>
    <source>
        <strain evidence="3">CGMCC 1.6199</strain>
    </source>
</reference>
<sequence>MFWMSFLFALCFVLIHLFSDKLLFLNNVPRSRFLSISGGIAVAYVFIHLLPDLNEHQQAVEETLTTEGLSFLESHIYLVALVGLTLFYGLERMVKVSKRKNNAAGPGKTNSGVFWIHIGSFFFYNAIIGYLLITEEFADVTGMVFYFLALAVHFIINDFSLRERHERDYDKYGRWLLSVAVLVGWVVGSLYEVKPFIVSFLTAFLAGGVILNILKEELPEERQSSFGAFLTGVASYTLLLLII</sequence>
<organism evidence="2 3">
    <name type="scientific">Sediminibacillus halophilus</name>
    <dbReference type="NCBI Taxonomy" id="482461"/>
    <lineage>
        <taxon>Bacteria</taxon>
        <taxon>Bacillati</taxon>
        <taxon>Bacillota</taxon>
        <taxon>Bacilli</taxon>
        <taxon>Bacillales</taxon>
        <taxon>Bacillaceae</taxon>
        <taxon>Sediminibacillus</taxon>
    </lineage>
</organism>
<dbReference type="STRING" id="482461.SAMN05216244_1475"/>
<feature type="transmembrane region" description="Helical" evidence="1">
    <location>
        <begin position="33"/>
        <end position="51"/>
    </location>
</feature>
<feature type="transmembrane region" description="Helical" evidence="1">
    <location>
        <begin position="71"/>
        <end position="90"/>
    </location>
</feature>
<proteinExistence type="predicted"/>
<feature type="transmembrane region" description="Helical" evidence="1">
    <location>
        <begin position="173"/>
        <end position="191"/>
    </location>
</feature>
<keyword evidence="1" id="KW-0812">Transmembrane</keyword>
<dbReference type="AlphaFoldDB" id="A0A1G9PME8"/>
<dbReference type="Proteomes" id="UP000182347">
    <property type="component" value="Unassembled WGS sequence"/>
</dbReference>
<evidence type="ECO:0000256" key="1">
    <source>
        <dbReference type="SAM" id="Phobius"/>
    </source>
</evidence>
<protein>
    <recommendedName>
        <fullName evidence="4">ZIP Zinc transporter</fullName>
    </recommendedName>
</protein>
<evidence type="ECO:0000313" key="2">
    <source>
        <dbReference type="EMBL" id="SDL99397.1"/>
    </source>
</evidence>
<gene>
    <name evidence="2" type="ORF">SAMN05216244_1475</name>
</gene>